<organism evidence="1 2">
    <name type="scientific">Alligator mississippiensis</name>
    <name type="common">American alligator</name>
    <dbReference type="NCBI Taxonomy" id="8496"/>
    <lineage>
        <taxon>Eukaryota</taxon>
        <taxon>Metazoa</taxon>
        <taxon>Chordata</taxon>
        <taxon>Craniata</taxon>
        <taxon>Vertebrata</taxon>
        <taxon>Euteleostomi</taxon>
        <taxon>Archelosauria</taxon>
        <taxon>Archosauria</taxon>
        <taxon>Crocodylia</taxon>
        <taxon>Alligatoridae</taxon>
        <taxon>Alligatorinae</taxon>
        <taxon>Alligator</taxon>
    </lineage>
</organism>
<evidence type="ECO:0000313" key="2">
    <source>
        <dbReference type="Proteomes" id="UP000050525"/>
    </source>
</evidence>
<comment type="caution">
    <text evidence="1">The sequence shown here is derived from an EMBL/GenBank/DDBJ whole genome shotgun (WGS) entry which is preliminary data.</text>
</comment>
<proteinExistence type="predicted"/>
<dbReference type="Proteomes" id="UP000050525">
    <property type="component" value="Unassembled WGS sequence"/>
</dbReference>
<sequence>MYEARGSDYPFPKKLQGLVSLQHAGGQLTLSRLSQMRAIPEGRCKMSKCCVAHQKDWEAWTDGLMDVINNQTKSFYWESCGKCGFGNI</sequence>
<gene>
    <name evidence="1" type="ORF">Y1Q_0005758</name>
</gene>
<protein>
    <submittedName>
        <fullName evidence="1">Uncharacterized protein</fullName>
    </submittedName>
</protein>
<dbReference type="EMBL" id="AKHW03006215">
    <property type="protein sequence ID" value="KYO23374.1"/>
    <property type="molecule type" value="Genomic_DNA"/>
</dbReference>
<name>A0A151MFT1_ALLMI</name>
<evidence type="ECO:0000313" key="1">
    <source>
        <dbReference type="EMBL" id="KYO23374.1"/>
    </source>
</evidence>
<keyword evidence="2" id="KW-1185">Reference proteome</keyword>
<dbReference type="AlphaFoldDB" id="A0A151MFT1"/>
<accession>A0A151MFT1</accession>
<reference evidence="1 2" key="1">
    <citation type="journal article" date="2012" name="Genome Biol.">
        <title>Sequencing three crocodilian genomes to illuminate the evolution of archosaurs and amniotes.</title>
        <authorList>
            <person name="St John J.A."/>
            <person name="Braun E.L."/>
            <person name="Isberg S.R."/>
            <person name="Miles L.G."/>
            <person name="Chong A.Y."/>
            <person name="Gongora J."/>
            <person name="Dalzell P."/>
            <person name="Moran C."/>
            <person name="Bed'hom B."/>
            <person name="Abzhanov A."/>
            <person name="Burgess S.C."/>
            <person name="Cooksey A.M."/>
            <person name="Castoe T.A."/>
            <person name="Crawford N.G."/>
            <person name="Densmore L.D."/>
            <person name="Drew J.C."/>
            <person name="Edwards S.V."/>
            <person name="Faircloth B.C."/>
            <person name="Fujita M.K."/>
            <person name="Greenwold M.J."/>
            <person name="Hoffmann F.G."/>
            <person name="Howard J.M."/>
            <person name="Iguchi T."/>
            <person name="Janes D.E."/>
            <person name="Khan S.Y."/>
            <person name="Kohno S."/>
            <person name="de Koning A.J."/>
            <person name="Lance S.L."/>
            <person name="McCarthy F.M."/>
            <person name="McCormack J.E."/>
            <person name="Merchant M.E."/>
            <person name="Peterson D.G."/>
            <person name="Pollock D.D."/>
            <person name="Pourmand N."/>
            <person name="Raney B.J."/>
            <person name="Roessler K.A."/>
            <person name="Sanford J.R."/>
            <person name="Sawyer R.H."/>
            <person name="Schmidt C.J."/>
            <person name="Triplett E.W."/>
            <person name="Tuberville T.D."/>
            <person name="Venegas-Anaya M."/>
            <person name="Howard J.T."/>
            <person name="Jarvis E.D."/>
            <person name="Guillette L.J.Jr."/>
            <person name="Glenn T.C."/>
            <person name="Green R.E."/>
            <person name="Ray D.A."/>
        </authorList>
    </citation>
    <scope>NUCLEOTIDE SEQUENCE [LARGE SCALE GENOMIC DNA]</scope>
    <source>
        <strain evidence="1">KSC_2009_1</strain>
    </source>
</reference>